<dbReference type="Gene3D" id="3.90.1200.10">
    <property type="match status" value="1"/>
</dbReference>
<dbReference type="EMBL" id="ATCN01000446">
    <property type="protein sequence ID" value="EPR79009.1"/>
    <property type="molecule type" value="Genomic_DNA"/>
</dbReference>
<organism evidence="3 4">
    <name type="scientific">Spraguea lophii (strain 42_110)</name>
    <name type="common">Microsporidian parasite</name>
    <dbReference type="NCBI Taxonomy" id="1358809"/>
    <lineage>
        <taxon>Eukaryota</taxon>
        <taxon>Fungi</taxon>
        <taxon>Fungi incertae sedis</taxon>
        <taxon>Microsporidia</taxon>
        <taxon>Spragueidae</taxon>
        <taxon>Spraguea</taxon>
    </lineage>
</organism>
<dbReference type="PANTHER" id="PTHR22603">
    <property type="entry name" value="CHOLINE/ETHANOALAMINE KINASE"/>
    <property type="match status" value="1"/>
</dbReference>
<dbReference type="InParanoid" id="S7XIZ9"/>
<keyword evidence="4" id="KW-1185">Reference proteome</keyword>
<dbReference type="SUPFAM" id="SSF56112">
    <property type="entry name" value="Protein kinase-like (PK-like)"/>
    <property type="match status" value="1"/>
</dbReference>
<dbReference type="InterPro" id="IPR011009">
    <property type="entry name" value="Kinase-like_dom_sf"/>
</dbReference>
<dbReference type="FunCoup" id="S7XIZ9">
    <property type="interactions" value="97"/>
</dbReference>
<reference evidence="4" key="1">
    <citation type="journal article" date="2013" name="PLoS Genet.">
        <title>The genome of Spraguea lophii and the basis of host-microsporidian interactions.</title>
        <authorList>
            <person name="Campbell S.E."/>
            <person name="Williams T.A."/>
            <person name="Yousuf A."/>
            <person name="Soanes D.M."/>
            <person name="Paszkiewicz K.H."/>
            <person name="Williams B.A.P."/>
        </authorList>
    </citation>
    <scope>NUCLEOTIDE SEQUENCE [LARGE SCALE GENOMIC DNA]</scope>
    <source>
        <strain evidence="4">42_110</strain>
    </source>
</reference>
<comment type="similarity">
    <text evidence="1">Belongs to the choline/ethanolamine kinase family.</text>
</comment>
<keyword evidence="2" id="KW-1133">Transmembrane helix</keyword>
<name>S7XIZ9_SPRLO</name>
<accession>S7XIZ9</accession>
<dbReference type="Proteomes" id="UP000014978">
    <property type="component" value="Unassembled WGS sequence"/>
</dbReference>
<dbReference type="PANTHER" id="PTHR22603:SF93">
    <property type="entry name" value="RE24176P"/>
    <property type="match status" value="1"/>
</dbReference>
<dbReference type="VEuPathDB" id="MicrosporidiaDB:SLOPH_207"/>
<dbReference type="GO" id="GO:0004103">
    <property type="term" value="F:choline kinase activity"/>
    <property type="evidence" value="ECO:0007669"/>
    <property type="project" value="TreeGrafter"/>
</dbReference>
<proteinExistence type="inferred from homology"/>
<evidence type="ECO:0000313" key="3">
    <source>
        <dbReference type="EMBL" id="EPR79009.1"/>
    </source>
</evidence>
<feature type="transmembrane region" description="Helical" evidence="2">
    <location>
        <begin position="260"/>
        <end position="277"/>
    </location>
</feature>
<keyword evidence="3" id="KW-0418">Kinase</keyword>
<dbReference type="GO" id="GO:0005737">
    <property type="term" value="C:cytoplasm"/>
    <property type="evidence" value="ECO:0007669"/>
    <property type="project" value="TreeGrafter"/>
</dbReference>
<dbReference type="Pfam" id="PF01633">
    <property type="entry name" value="Choline_kinase"/>
    <property type="match status" value="1"/>
</dbReference>
<dbReference type="GO" id="GO:0004305">
    <property type="term" value="F:ethanolamine kinase activity"/>
    <property type="evidence" value="ECO:0007669"/>
    <property type="project" value="TreeGrafter"/>
</dbReference>
<keyword evidence="3" id="KW-0808">Transferase</keyword>
<dbReference type="OMA" id="PMIWTKT"/>
<dbReference type="Gene3D" id="3.30.200.20">
    <property type="entry name" value="Phosphorylase Kinase, domain 1"/>
    <property type="match status" value="1"/>
</dbReference>
<evidence type="ECO:0000256" key="1">
    <source>
        <dbReference type="ARBA" id="ARBA00038211"/>
    </source>
</evidence>
<dbReference type="HOGENOM" id="CLU_012712_1_0_1"/>
<evidence type="ECO:0000313" key="4">
    <source>
        <dbReference type="Proteomes" id="UP000014978"/>
    </source>
</evidence>
<comment type="caution">
    <text evidence="3">The sequence shown here is derived from an EMBL/GenBank/DDBJ whole genome shotgun (WGS) entry which is preliminary data.</text>
</comment>
<gene>
    <name evidence="3" type="ORF">SLOPH_207</name>
</gene>
<keyword evidence="2" id="KW-0812">Transmembrane</keyword>
<dbReference type="GO" id="GO:0006646">
    <property type="term" value="P:phosphatidylethanolamine biosynthetic process"/>
    <property type="evidence" value="ECO:0007669"/>
    <property type="project" value="TreeGrafter"/>
</dbReference>
<dbReference type="STRING" id="1358809.S7XIZ9"/>
<dbReference type="OrthoDB" id="10267235at2759"/>
<sequence length="303" mass="35810">MLLINDEKDIISKLLEIYPSEDFIIKKFSSGKTNILYHCTSPSNSLVLRIFGDTPFINRAEEMETITLLNSYSRCAPLIKKYTNGYISQYIIGRELEDSELQLKYKNIIKEMKKWHKIKTGTPTIFTKLKDWYIRAYKHHRDFLEKNKILEIIENKEKEINKINFTSDDIGFCHNDLLASNILINKEEIIFIDYEYASINYIHFDIANHLCEYAGYNCNFRLVPKHNFIKKVIKEYYGGADRTFGKHLSSGFLEENINKLLFFIPLAHILWGLWGLIKKKDRDFDYQKYGKIKILEAVRLMSE</sequence>
<keyword evidence="2" id="KW-0472">Membrane</keyword>
<protein>
    <submittedName>
        <fullName evidence="3">Choline/ethanolamine kinase</fullName>
    </submittedName>
</protein>
<evidence type="ECO:0000256" key="2">
    <source>
        <dbReference type="SAM" id="Phobius"/>
    </source>
</evidence>
<dbReference type="AlphaFoldDB" id="S7XIZ9"/>